<keyword evidence="1" id="KW-0175">Coiled coil</keyword>
<gene>
    <name evidence="3" type="ORF">TOL_0479</name>
</gene>
<dbReference type="AlphaFoldDB" id="M5DN94"/>
<feature type="coiled-coil region" evidence="1">
    <location>
        <begin position="39"/>
        <end position="66"/>
    </location>
</feature>
<feature type="transmembrane region" description="Helical" evidence="2">
    <location>
        <begin position="12"/>
        <end position="31"/>
    </location>
</feature>
<evidence type="ECO:0000256" key="2">
    <source>
        <dbReference type="SAM" id="Phobius"/>
    </source>
</evidence>
<dbReference type="RefSeq" id="WP_015485658.1">
    <property type="nucleotide sequence ID" value="NC_020888.1"/>
</dbReference>
<organism evidence="3 4">
    <name type="scientific">Thalassolituus oleivorans MIL-1</name>
    <dbReference type="NCBI Taxonomy" id="1298593"/>
    <lineage>
        <taxon>Bacteria</taxon>
        <taxon>Pseudomonadati</taxon>
        <taxon>Pseudomonadota</taxon>
        <taxon>Gammaproteobacteria</taxon>
        <taxon>Oceanospirillales</taxon>
        <taxon>Oceanospirillaceae</taxon>
        <taxon>Thalassolituus</taxon>
    </lineage>
</organism>
<dbReference type="Proteomes" id="UP000011866">
    <property type="component" value="Chromosome"/>
</dbReference>
<keyword evidence="4" id="KW-1185">Reference proteome</keyword>
<dbReference type="EMBL" id="HF680312">
    <property type="protein sequence ID" value="CCU70918.1"/>
    <property type="molecule type" value="Genomic_DNA"/>
</dbReference>
<evidence type="ECO:0000313" key="3">
    <source>
        <dbReference type="EMBL" id="CCU70918.1"/>
    </source>
</evidence>
<evidence type="ECO:0000313" key="4">
    <source>
        <dbReference type="Proteomes" id="UP000011866"/>
    </source>
</evidence>
<reference evidence="3 4" key="1">
    <citation type="journal article" date="2013" name="Genome Announc.">
        <title>Genome Sequence of Thalassolituus oleivorans MIL-1 (DSM 14913T).</title>
        <authorList>
            <person name="Golyshin P.N."/>
            <person name="Werner J."/>
            <person name="Chernikova T.N."/>
            <person name="Tran H."/>
            <person name="Ferrer M."/>
            <person name="Yakimov M.M."/>
            <person name="Teeling H."/>
            <person name="Golyshina O.V."/>
        </authorList>
    </citation>
    <scope>NUCLEOTIDE SEQUENCE [LARGE SCALE GENOMIC DNA]</scope>
    <source>
        <strain evidence="3 4">MIL-1</strain>
    </source>
</reference>
<evidence type="ECO:0008006" key="5">
    <source>
        <dbReference type="Google" id="ProtNLM"/>
    </source>
</evidence>
<sequence length="124" mass="14134">MLEAMDYKALTFWYQVAQGLITLAMFIYVVLTNKQKANASAIETLRKEMAEELEDLGKEIEDVATRSTRIETNLEHMPGHSDMGDIHNRVNETAQRLTSVEGELKQMNNTLLLINRHLISGDKK</sequence>
<keyword evidence="2" id="KW-1133">Transmembrane helix</keyword>
<keyword evidence="2" id="KW-0812">Transmembrane</keyword>
<dbReference type="KEGG" id="tol:TOL_0479"/>
<dbReference type="HOGENOM" id="CLU_2002808_0_0_6"/>
<dbReference type="GeneID" id="79175466"/>
<name>M5DN94_9GAMM</name>
<proteinExistence type="predicted"/>
<accession>M5DN94</accession>
<evidence type="ECO:0000256" key="1">
    <source>
        <dbReference type="SAM" id="Coils"/>
    </source>
</evidence>
<protein>
    <recommendedName>
        <fullName evidence="5">DUF2730 family protein</fullName>
    </recommendedName>
</protein>
<keyword evidence="2" id="KW-0472">Membrane</keyword>